<dbReference type="InterPro" id="IPR032675">
    <property type="entry name" value="LRR_dom_sf"/>
</dbReference>
<dbReference type="SUPFAM" id="SSF52047">
    <property type="entry name" value="RNI-like"/>
    <property type="match status" value="1"/>
</dbReference>
<comment type="caution">
    <text evidence="5">The sequence shown here is derived from an EMBL/GenBank/DDBJ whole genome shotgun (WGS) entry which is preliminary data.</text>
</comment>
<evidence type="ECO:0000259" key="3">
    <source>
        <dbReference type="Pfam" id="PF23559"/>
    </source>
</evidence>
<accession>A0AAN7ID06</accession>
<dbReference type="EMBL" id="JAXUIC010000010">
    <property type="protein sequence ID" value="KAK4566302.1"/>
    <property type="molecule type" value="Genomic_DNA"/>
</dbReference>
<keyword evidence="1" id="KW-0677">Repeat</keyword>
<feature type="domain" description="Disease resistance protein winged helix" evidence="3">
    <location>
        <begin position="1"/>
        <end position="67"/>
    </location>
</feature>
<sequence>MKKDEVIQHWMTEGLLEPSKEGNTVMEGIGNTYFNILLATSFFQDDKEDTCGDIIGCKMHNLVHDFAISISKSEILILEGDSVDTISKVQPLFVRSIGETTPGTSFSGDSFIKMRTLISINLNFDDMLLNFKCLRVLKLSGYSIIGLSYSIEQLIHLRLLHILHTEIEELPKSITKLYNLQTLRIEECPQLEKLLEDLSNLINLRNIHICDQIPKNMGRLNCLQTLQFFYNLRGEIKIYNLEKVKDEEEAKSAKLKEKEIFKLGLFWTPLRGELDRLNSCLECEEVPTLEHLPCLRVLEIVGMSNVRSIGSEFYSYSDGSYTNTTSFPALRILKLVQMNGLEKWKDAKELTSAGEVLLVFPCLEELIIRRCSNLRDLPDTLQTRISLQKLVVEHFPVMGSLLVIRHLKIIGHGFHELPSGLQFCASLQYLEIRNCLNLKSISESPHTCIFLQKFVVQYCGVLRYLSSVPSAIQHLEIIGCGIDELPGGLQFCTSLQYLKIVGCPNLKSIPDLGEVFHSLSNLKLSNCPNVRLELSRREGRLQTLEIGGFIEELDAFPILRYPSIRYSHASLKKLRLRGSRTLNSLLDEVQLFTALEELRIQKFNGMEALPDWFSYHSSLQKLSPRCCKKLMIVAI</sequence>
<proteinExistence type="predicted"/>
<dbReference type="Proteomes" id="UP001324115">
    <property type="component" value="Unassembled WGS sequence"/>
</dbReference>
<feature type="domain" description="Disease resistance R13L4/SHOC-2-like LRR" evidence="4">
    <location>
        <begin position="114"/>
        <end position="229"/>
    </location>
</feature>
<dbReference type="Pfam" id="PF23598">
    <property type="entry name" value="LRR_14"/>
    <property type="match status" value="1"/>
</dbReference>
<dbReference type="GO" id="GO:0006952">
    <property type="term" value="P:defense response"/>
    <property type="evidence" value="ECO:0007669"/>
    <property type="project" value="UniProtKB-KW"/>
</dbReference>
<dbReference type="InterPro" id="IPR055414">
    <property type="entry name" value="LRR_R13L4/SHOC2-like"/>
</dbReference>
<name>A0AAN7ID06_QUERU</name>
<dbReference type="SUPFAM" id="SSF52058">
    <property type="entry name" value="L domain-like"/>
    <property type="match status" value="1"/>
</dbReference>
<keyword evidence="2" id="KW-0611">Plant defense</keyword>
<dbReference type="InterPro" id="IPR058922">
    <property type="entry name" value="WHD_DRP"/>
</dbReference>
<dbReference type="PANTHER" id="PTHR36766:SF70">
    <property type="entry name" value="DISEASE RESISTANCE PROTEIN RGA4"/>
    <property type="match status" value="1"/>
</dbReference>
<protein>
    <submittedName>
        <fullName evidence="5">Uncharacterized protein</fullName>
    </submittedName>
</protein>
<dbReference type="PANTHER" id="PTHR36766">
    <property type="entry name" value="PLANT BROAD-SPECTRUM MILDEW RESISTANCE PROTEIN RPW8"/>
    <property type="match status" value="1"/>
</dbReference>
<evidence type="ECO:0000256" key="1">
    <source>
        <dbReference type="ARBA" id="ARBA00022737"/>
    </source>
</evidence>
<dbReference type="Gene3D" id="3.80.10.10">
    <property type="entry name" value="Ribonuclease Inhibitor"/>
    <property type="match status" value="4"/>
</dbReference>
<keyword evidence="6" id="KW-1185">Reference proteome</keyword>
<evidence type="ECO:0000256" key="2">
    <source>
        <dbReference type="ARBA" id="ARBA00022821"/>
    </source>
</evidence>
<reference evidence="5 6" key="1">
    <citation type="journal article" date="2023" name="G3 (Bethesda)">
        <title>A haplotype-resolved chromosome-scale genome for Quercus rubra L. provides insights into the genetics of adaptive traits for red oak species.</title>
        <authorList>
            <person name="Kapoor B."/>
            <person name="Jenkins J."/>
            <person name="Schmutz J."/>
            <person name="Zhebentyayeva T."/>
            <person name="Kuelheim C."/>
            <person name="Coggeshall M."/>
            <person name="Heim C."/>
            <person name="Lasky J.R."/>
            <person name="Leites L."/>
            <person name="Islam-Faridi N."/>
            <person name="Romero-Severson J."/>
            <person name="DeLeo V.L."/>
            <person name="Lucas S.M."/>
            <person name="Lazic D."/>
            <person name="Gailing O."/>
            <person name="Carlson J."/>
            <person name="Staton M."/>
        </authorList>
    </citation>
    <scope>NUCLEOTIDE SEQUENCE [LARGE SCALE GENOMIC DNA]</scope>
    <source>
        <strain evidence="5">Pseudo-F2</strain>
    </source>
</reference>
<gene>
    <name evidence="5" type="ORF">RGQ29_002519</name>
</gene>
<evidence type="ECO:0000313" key="5">
    <source>
        <dbReference type="EMBL" id="KAK4566302.1"/>
    </source>
</evidence>
<dbReference type="Pfam" id="PF23559">
    <property type="entry name" value="WHD_DRP"/>
    <property type="match status" value="1"/>
</dbReference>
<evidence type="ECO:0000313" key="6">
    <source>
        <dbReference type="Proteomes" id="UP001324115"/>
    </source>
</evidence>
<organism evidence="5 6">
    <name type="scientific">Quercus rubra</name>
    <name type="common">Northern red oak</name>
    <name type="synonym">Quercus borealis</name>
    <dbReference type="NCBI Taxonomy" id="3512"/>
    <lineage>
        <taxon>Eukaryota</taxon>
        <taxon>Viridiplantae</taxon>
        <taxon>Streptophyta</taxon>
        <taxon>Embryophyta</taxon>
        <taxon>Tracheophyta</taxon>
        <taxon>Spermatophyta</taxon>
        <taxon>Magnoliopsida</taxon>
        <taxon>eudicotyledons</taxon>
        <taxon>Gunneridae</taxon>
        <taxon>Pentapetalae</taxon>
        <taxon>rosids</taxon>
        <taxon>fabids</taxon>
        <taxon>Fagales</taxon>
        <taxon>Fagaceae</taxon>
        <taxon>Quercus</taxon>
    </lineage>
</organism>
<dbReference type="AlphaFoldDB" id="A0AAN7ID06"/>
<evidence type="ECO:0000259" key="4">
    <source>
        <dbReference type="Pfam" id="PF23598"/>
    </source>
</evidence>